<accession>A0ABW1CLT9</accession>
<keyword evidence="2" id="KW-1185">Reference proteome</keyword>
<reference evidence="2" key="1">
    <citation type="journal article" date="2019" name="Int. J. Syst. Evol. Microbiol.">
        <title>The Global Catalogue of Microorganisms (GCM) 10K type strain sequencing project: providing services to taxonomists for standard genome sequencing and annotation.</title>
        <authorList>
            <consortium name="The Broad Institute Genomics Platform"/>
            <consortium name="The Broad Institute Genome Sequencing Center for Infectious Disease"/>
            <person name="Wu L."/>
            <person name="Ma J."/>
        </authorList>
    </citation>
    <scope>NUCLEOTIDE SEQUENCE [LARGE SCALE GENOMIC DNA]</scope>
    <source>
        <strain evidence="2">CCUG 53903</strain>
    </source>
</reference>
<dbReference type="EMBL" id="JBHSPA010000027">
    <property type="protein sequence ID" value="MFC5826618.1"/>
    <property type="molecule type" value="Genomic_DNA"/>
</dbReference>
<name>A0ABW1CLT9_9ACTN</name>
<dbReference type="InterPro" id="IPR022536">
    <property type="entry name" value="EspC"/>
</dbReference>
<gene>
    <name evidence="1" type="ORF">ACFPZ3_22340</name>
</gene>
<evidence type="ECO:0000313" key="1">
    <source>
        <dbReference type="EMBL" id="MFC5826618.1"/>
    </source>
</evidence>
<evidence type="ECO:0000313" key="2">
    <source>
        <dbReference type="Proteomes" id="UP001596058"/>
    </source>
</evidence>
<organism evidence="1 2">
    <name type="scientific">Nonomuraea insulae</name>
    <dbReference type="NCBI Taxonomy" id="1616787"/>
    <lineage>
        <taxon>Bacteria</taxon>
        <taxon>Bacillati</taxon>
        <taxon>Actinomycetota</taxon>
        <taxon>Actinomycetes</taxon>
        <taxon>Streptosporangiales</taxon>
        <taxon>Streptosporangiaceae</taxon>
        <taxon>Nonomuraea</taxon>
    </lineage>
</organism>
<proteinExistence type="predicted"/>
<dbReference type="Pfam" id="PF10824">
    <property type="entry name" value="T7SS_ESX_EspC"/>
    <property type="match status" value="1"/>
</dbReference>
<sequence length="100" mass="11063">MSDGFSVEPASLRRHSAVYSDLKSNAEEARDGLRTAFDQDRNTLGNDEYGAELAKKLPGIEQSVFQALKAYIDELDDLASGLHVSSRNYEWADRPSNGRA</sequence>
<comment type="caution">
    <text evidence="1">The sequence shown here is derived from an EMBL/GenBank/DDBJ whole genome shotgun (WGS) entry which is preliminary data.</text>
</comment>
<dbReference type="RefSeq" id="WP_379516133.1">
    <property type="nucleotide sequence ID" value="NZ_JBHSPA010000027.1"/>
</dbReference>
<protein>
    <submittedName>
        <fullName evidence="1">Type VII secretion target</fullName>
    </submittedName>
</protein>
<dbReference type="Proteomes" id="UP001596058">
    <property type="component" value="Unassembled WGS sequence"/>
</dbReference>